<organism evidence="6 7">
    <name type="scientific">Pyrenophora teres f. teres</name>
    <dbReference type="NCBI Taxonomy" id="97479"/>
    <lineage>
        <taxon>Eukaryota</taxon>
        <taxon>Fungi</taxon>
        <taxon>Dikarya</taxon>
        <taxon>Ascomycota</taxon>
        <taxon>Pezizomycotina</taxon>
        <taxon>Dothideomycetes</taxon>
        <taxon>Pleosporomycetidae</taxon>
        <taxon>Pleosporales</taxon>
        <taxon>Pleosporineae</taxon>
        <taxon>Pleosporaceae</taxon>
        <taxon>Pyrenophora</taxon>
    </lineage>
</organism>
<name>A0A6S6W4B6_9PLEO</name>
<dbReference type="EMBL" id="HG992981">
    <property type="protein sequence ID" value="CAE7178266.1"/>
    <property type="molecule type" value="Genomic_DNA"/>
</dbReference>
<dbReference type="PANTHER" id="PTHR23023">
    <property type="entry name" value="DIMETHYLANILINE MONOOXYGENASE"/>
    <property type="match status" value="1"/>
</dbReference>
<feature type="domain" description="FAD/NAD(P)-binding" evidence="4">
    <location>
        <begin position="8"/>
        <end position="217"/>
    </location>
</feature>
<evidence type="ECO:0000313" key="6">
    <source>
        <dbReference type="EMBL" id="CAE7178266.1"/>
    </source>
</evidence>
<proteinExistence type="predicted"/>
<keyword evidence="3" id="KW-0560">Oxidoreductase</keyword>
<dbReference type="Pfam" id="PF19834">
    <property type="entry name" value="DUF6314"/>
    <property type="match status" value="1"/>
</dbReference>
<dbReference type="InterPro" id="IPR023753">
    <property type="entry name" value="FAD/NAD-binding_dom"/>
</dbReference>
<dbReference type="AlphaFoldDB" id="A0A6S6W4B6"/>
<gene>
    <name evidence="6" type="ORF">PTTW11_06319</name>
</gene>
<keyword evidence="1" id="KW-0285">Flavoprotein</keyword>
<dbReference type="InterPro" id="IPR036188">
    <property type="entry name" value="FAD/NAD-bd_sf"/>
</dbReference>
<evidence type="ECO:0000313" key="7">
    <source>
        <dbReference type="Proteomes" id="UP000472372"/>
    </source>
</evidence>
<dbReference type="InterPro" id="IPR050346">
    <property type="entry name" value="FMO-like"/>
</dbReference>
<evidence type="ECO:0000256" key="1">
    <source>
        <dbReference type="ARBA" id="ARBA00022630"/>
    </source>
</evidence>
<dbReference type="PRINTS" id="PR00368">
    <property type="entry name" value="FADPNR"/>
</dbReference>
<dbReference type="GO" id="GO:0016491">
    <property type="term" value="F:oxidoreductase activity"/>
    <property type="evidence" value="ECO:0007669"/>
    <property type="project" value="UniProtKB-KW"/>
</dbReference>
<dbReference type="Pfam" id="PF07992">
    <property type="entry name" value="Pyr_redox_2"/>
    <property type="match status" value="1"/>
</dbReference>
<evidence type="ECO:0000259" key="4">
    <source>
        <dbReference type="Pfam" id="PF07992"/>
    </source>
</evidence>
<keyword evidence="2" id="KW-0274">FAD</keyword>
<evidence type="ECO:0000256" key="2">
    <source>
        <dbReference type="ARBA" id="ARBA00022827"/>
    </source>
</evidence>
<accession>A0A6S6W4B6</accession>
<dbReference type="Gene3D" id="3.50.50.60">
    <property type="entry name" value="FAD/NAD(P)-binding domain"/>
    <property type="match status" value="1"/>
</dbReference>
<feature type="domain" description="DUF6314" evidence="5">
    <location>
        <begin position="589"/>
        <end position="745"/>
    </location>
</feature>
<reference evidence="6" key="1">
    <citation type="submission" date="2021-02" db="EMBL/GenBank/DDBJ databases">
        <authorList>
            <person name="Syme A R."/>
            <person name="Syme A R."/>
            <person name="Moolhuijzen P."/>
        </authorList>
    </citation>
    <scope>NUCLEOTIDE SEQUENCE</scope>
    <source>
        <strain evidence="6">W1-1</strain>
    </source>
</reference>
<dbReference type="Proteomes" id="UP000472372">
    <property type="component" value="Chromosome 5"/>
</dbReference>
<dbReference type="SUPFAM" id="SSF51905">
    <property type="entry name" value="FAD/NAD(P)-binding domain"/>
    <property type="match status" value="1"/>
</dbReference>
<dbReference type="InterPro" id="IPR045632">
    <property type="entry name" value="DUF6314"/>
</dbReference>
<evidence type="ECO:0000259" key="5">
    <source>
        <dbReference type="Pfam" id="PF19834"/>
    </source>
</evidence>
<sequence>MASTTQKSVLVVGAGPAGLAAARIFKQHNYLVSVYEKADRVGGIWRDKHGGPGDKCSPEMRTNLSRFTVAFSDLSWRSIDREFPESAANAPINPPMFPKAWQVGRYLEAYAKMSGIAENVLLQRRVVNASLQEDNTWKVVSEDGSGQVHSDTFDRLIVASGFFNKPARSFDPTTSRDHPHIQHSSKFRGLSGLATSAGNVVVIGGGISGSEAAAQAAFQISNAKHFPSKVKPVHSSSQVYHVVNRPFYCLHRYLPQDPQTSGGEFNPAPKFLPIDLILYNLSRRGTGDISAAISTIPPEKAQKGHDFLRASLGGDQSDVGRPELVYKEEQTQHPGYTGITDTYMEFVRSGIIVPVRGWVDNVKQQANGELLDINLQQYEPWYHATDKEPSGKSTISDVVGIIEATGYKADLDWLDSRVKDLLNDDDAASNPRIPYLLSRGSIVAPRIPTIGFVGFYEGPYWGVMELQAQFLAQTWAKLESTKTMGLPDRDIYKDDAAKNMRVAMKENALQIPQFWMADYVGLMEEFARETKVTRNDSTFKGQTGPAFPSRYHGADTSLEAKEVVKEVVDIIKASNEDARFVAAAVFTGMQGIWNLTRKIESRTNTPGGTFNGTAHFHPREPTSPAYYTAEYLYVEEGTFTMDTGLSFPATRRYAYRYNEATDKITAWFVDEDNESVSTLFNTWNFFAPEDKKTGWMAKGHHWCDPDTYRNTCEFKFRGAKIDKFMIQYQVEGPKKDYSHESWYERSTAGGAGGEVA</sequence>
<evidence type="ECO:0000256" key="3">
    <source>
        <dbReference type="ARBA" id="ARBA00023002"/>
    </source>
</evidence>
<protein>
    <submittedName>
        <fullName evidence="6">Pyr redox 2 multi-domain protein</fullName>
    </submittedName>
</protein>